<proteinExistence type="predicted"/>
<evidence type="ECO:0008006" key="3">
    <source>
        <dbReference type="Google" id="ProtNLM"/>
    </source>
</evidence>
<name>A0A3M2YL08_PSEYM</name>
<comment type="caution">
    <text evidence="1">The sequence shown here is derived from an EMBL/GenBank/DDBJ whole genome shotgun (WGS) entry which is preliminary data.</text>
</comment>
<evidence type="ECO:0000313" key="2">
    <source>
        <dbReference type="Proteomes" id="UP000282378"/>
    </source>
</evidence>
<gene>
    <name evidence="1" type="ORF">APX70_08382</name>
</gene>
<evidence type="ECO:0000313" key="1">
    <source>
        <dbReference type="EMBL" id="RML76724.1"/>
    </source>
</evidence>
<dbReference type="AlphaFoldDB" id="A0A3M2YL08"/>
<dbReference type="InterPro" id="IPR012340">
    <property type="entry name" value="NA-bd_OB-fold"/>
</dbReference>
<organism evidence="1 2">
    <name type="scientific">Pseudomonas syringae pv. maculicola</name>
    <dbReference type="NCBI Taxonomy" id="59511"/>
    <lineage>
        <taxon>Bacteria</taxon>
        <taxon>Pseudomonadati</taxon>
        <taxon>Pseudomonadota</taxon>
        <taxon>Gammaproteobacteria</taxon>
        <taxon>Pseudomonadales</taxon>
        <taxon>Pseudomonadaceae</taxon>
        <taxon>Pseudomonas</taxon>
    </lineage>
</organism>
<dbReference type="Proteomes" id="UP000282378">
    <property type="component" value="Unassembled WGS sequence"/>
</dbReference>
<protein>
    <recommendedName>
        <fullName evidence="3">30S ribosomal protein S12</fullName>
    </recommendedName>
</protein>
<accession>A0A3M2YL08</accession>
<dbReference type="EMBL" id="RBNL01002241">
    <property type="protein sequence ID" value="RML76724.1"/>
    <property type="molecule type" value="Genomic_DNA"/>
</dbReference>
<dbReference type="Gene3D" id="2.40.50.140">
    <property type="entry name" value="Nucleic acid-binding proteins"/>
    <property type="match status" value="1"/>
</dbReference>
<feature type="non-terminal residue" evidence="1">
    <location>
        <position position="32"/>
    </location>
</feature>
<sequence>MATINQLVRQPRKRIVEKSDVPALQNCPLRRR</sequence>
<reference evidence="1 2" key="1">
    <citation type="submission" date="2018-08" db="EMBL/GenBank/DDBJ databases">
        <title>Recombination of ecologically and evolutionarily significant loci maintains genetic cohesion in the Pseudomonas syringae species complex.</title>
        <authorList>
            <person name="Dillon M."/>
            <person name="Thakur S."/>
            <person name="Almeida R.N.D."/>
            <person name="Weir B.S."/>
            <person name="Guttman D.S."/>
        </authorList>
    </citation>
    <scope>NUCLEOTIDE SEQUENCE [LARGE SCALE GENOMIC DNA]</scope>
    <source>
        <strain evidence="1 2">88_10</strain>
    </source>
</reference>